<keyword evidence="2" id="KW-1185">Reference proteome</keyword>
<evidence type="ECO:0000313" key="1">
    <source>
        <dbReference type="EMBL" id="MBC5631233.1"/>
    </source>
</evidence>
<evidence type="ECO:0000313" key="2">
    <source>
        <dbReference type="Proteomes" id="UP000651475"/>
    </source>
</evidence>
<comment type="caution">
    <text evidence="1">The sequence shown here is derived from an EMBL/GenBank/DDBJ whole genome shotgun (WGS) entry which is preliminary data.</text>
</comment>
<proteinExistence type="predicted"/>
<dbReference type="PROSITE" id="PS51257">
    <property type="entry name" value="PROKAR_LIPOPROTEIN"/>
    <property type="match status" value="1"/>
</dbReference>
<dbReference type="Pfam" id="PF12771">
    <property type="entry name" value="SusD-like_2"/>
    <property type="match status" value="1"/>
</dbReference>
<dbReference type="RefSeq" id="WP_186927982.1">
    <property type="nucleotide sequence ID" value="NZ_JACOOJ010000001.1"/>
</dbReference>
<reference evidence="1 2" key="1">
    <citation type="submission" date="2020-08" db="EMBL/GenBank/DDBJ databases">
        <title>Genome public.</title>
        <authorList>
            <person name="Liu C."/>
            <person name="Sun Q."/>
        </authorList>
    </citation>
    <scope>NUCLEOTIDE SEQUENCE [LARGE SCALE GENOMIC DNA]</scope>
    <source>
        <strain evidence="1 2">NSJ-79</strain>
    </source>
</reference>
<dbReference type="Gene3D" id="1.25.40.390">
    <property type="match status" value="1"/>
</dbReference>
<dbReference type="Proteomes" id="UP000651475">
    <property type="component" value="Unassembled WGS sequence"/>
</dbReference>
<protein>
    <submittedName>
        <fullName evidence="1">SusD/RagB family nutrient-binding outer membrane lipoprotein</fullName>
    </submittedName>
</protein>
<dbReference type="InterPro" id="IPR041662">
    <property type="entry name" value="SusD-like_2"/>
</dbReference>
<organism evidence="1 2">
    <name type="scientific">Parabacteroides hominis</name>
    <dbReference type="NCBI Taxonomy" id="2763057"/>
    <lineage>
        <taxon>Bacteria</taxon>
        <taxon>Pseudomonadati</taxon>
        <taxon>Bacteroidota</taxon>
        <taxon>Bacteroidia</taxon>
        <taxon>Bacteroidales</taxon>
        <taxon>Tannerellaceae</taxon>
        <taxon>Parabacteroides</taxon>
    </lineage>
</organism>
<sequence>MNNKYKIWAISLATMFATGCTGSFEEINTDPDAYSKVPYTNMLADVLRRTADQYGGDLDIAQWAGYVSEVQYLNNYGGYIPSNNTYGNRWYQTYWGHTQLQDILDQTEAEPDGNKNMRNVCTVMQNYLILMCTDCFGDIPYSEAFKGAPEAGGILKASYDAQSDIYPKILDNLKAVADSWADGLGSDDLGEGDFLYDGKVEKWQKFCNSLRLRVAMRISGVYSGSQSIVEEILSNPSRYPYITECDDNAYFWWQGSGDYFERYYNNFRTRDDDGMAEIFIDHLKKMEDPRLAVVAKPARNDGEYRGFENGAAAPPKSIHDISRMGVKYREDPAGFSPFYRACENYFIMAEAASKGWNVPMTAADAYEQAVRLSMEDNDLDAAAADAYLAGKGKWDGTLDRLYFEWWVALFKQNIEAWSLYRRTGYPTYIHTAKAADGVTPQYPGARSTYKGIHNDVPFRFPYPQNEYLYNEANVTAAAAGIQDYVWGKQMWWDTRTDVN</sequence>
<keyword evidence="1" id="KW-0449">Lipoprotein</keyword>
<dbReference type="InterPro" id="IPR011990">
    <property type="entry name" value="TPR-like_helical_dom_sf"/>
</dbReference>
<accession>A0ABR7DK74</accession>
<dbReference type="EMBL" id="JACOOJ010000001">
    <property type="protein sequence ID" value="MBC5631233.1"/>
    <property type="molecule type" value="Genomic_DNA"/>
</dbReference>
<dbReference type="SUPFAM" id="SSF48452">
    <property type="entry name" value="TPR-like"/>
    <property type="match status" value="1"/>
</dbReference>
<name>A0ABR7DK74_9BACT</name>
<gene>
    <name evidence="1" type="ORF">H8S65_00365</name>
</gene>